<evidence type="ECO:0000313" key="6">
    <source>
        <dbReference type="Proteomes" id="UP000796880"/>
    </source>
</evidence>
<reference evidence="5" key="1">
    <citation type="submission" date="2020-03" db="EMBL/GenBank/DDBJ databases">
        <title>A high-quality chromosome-level genome assembly of a woody plant with both climbing and erect habits, Rhamnella rubrinervis.</title>
        <authorList>
            <person name="Lu Z."/>
            <person name="Yang Y."/>
            <person name="Zhu X."/>
            <person name="Sun Y."/>
        </authorList>
    </citation>
    <scope>NUCLEOTIDE SEQUENCE</scope>
    <source>
        <strain evidence="5">BYM</strain>
        <tissue evidence="5">Leaf</tissue>
    </source>
</reference>
<dbReference type="SUPFAM" id="SSF48464">
    <property type="entry name" value="ENTH/VHS domain"/>
    <property type="match status" value="1"/>
</dbReference>
<organism evidence="5 6">
    <name type="scientific">Rhamnella rubrinervis</name>
    <dbReference type="NCBI Taxonomy" id="2594499"/>
    <lineage>
        <taxon>Eukaryota</taxon>
        <taxon>Viridiplantae</taxon>
        <taxon>Streptophyta</taxon>
        <taxon>Embryophyta</taxon>
        <taxon>Tracheophyta</taxon>
        <taxon>Spermatophyta</taxon>
        <taxon>Magnoliopsida</taxon>
        <taxon>eudicotyledons</taxon>
        <taxon>Gunneridae</taxon>
        <taxon>Pentapetalae</taxon>
        <taxon>rosids</taxon>
        <taxon>fabids</taxon>
        <taxon>Rosales</taxon>
        <taxon>Rhamnaceae</taxon>
        <taxon>rhamnoid group</taxon>
        <taxon>Rhamneae</taxon>
        <taxon>Rhamnella</taxon>
    </lineage>
</organism>
<dbReference type="PANTHER" id="PTHR12460">
    <property type="entry name" value="CYCLIN-DEPENDENT KINASE INHIBITOR-RELATED PROTEIN"/>
    <property type="match status" value="1"/>
</dbReference>
<dbReference type="InterPro" id="IPR006569">
    <property type="entry name" value="CID_dom"/>
</dbReference>
<keyword evidence="1" id="KW-0507">mRNA processing</keyword>
<dbReference type="InterPro" id="IPR008942">
    <property type="entry name" value="ENTH_VHS"/>
</dbReference>
<dbReference type="GO" id="GO:0000993">
    <property type="term" value="F:RNA polymerase II complex binding"/>
    <property type="evidence" value="ECO:0007669"/>
    <property type="project" value="TreeGrafter"/>
</dbReference>
<evidence type="ECO:0000259" key="4">
    <source>
        <dbReference type="PROSITE" id="PS51391"/>
    </source>
</evidence>
<comment type="caution">
    <text evidence="5">The sequence shown here is derived from an EMBL/GenBank/DDBJ whole genome shotgun (WGS) entry which is preliminary data.</text>
</comment>
<dbReference type="OrthoDB" id="10069473at2759"/>
<dbReference type="Proteomes" id="UP000796880">
    <property type="component" value="Unassembled WGS sequence"/>
</dbReference>
<dbReference type="GO" id="GO:0031124">
    <property type="term" value="P:mRNA 3'-end processing"/>
    <property type="evidence" value="ECO:0007669"/>
    <property type="project" value="TreeGrafter"/>
</dbReference>
<keyword evidence="2" id="KW-0175">Coiled coil</keyword>
<accession>A0A8K0GY42</accession>
<sequence>MSSAFSEQILADKLSKVNSTQQCIESLSHWCIVHRSKAELVVTTWDKQFHNSQMVQKVPLLYVANDILQNSKRKGNEFVTEFWKVLPAALKDVREKGDDNGKKVVSRLVNIWEERKVFGSRAQSLKEVMLGEEVPPPLELSNKKRSRSVKIVKKDSRSTRTKLSSGGTADKIVSAFHAMLSEHSNEDAEMSKCKSAVQSVRKLEKEVDIVCSNVKDPKRKILAKELEEDENVLKQCIEKLKSIEASRLALVSQLKEALNEQESELENFRTQMQVAQAQVEEASSMRKRLDDEEYVIKPSTASTPPIDANVKAGQTPKKSAAAIAAEVAEKLAASSSSQLIMSSVLSTFAAEEAKSAGLTKAFTSVAMSLGMDSMSKSEKSPQVSDPNVFMSGQLLTAPAPLPPPPPPQNHPYQSVLSSQTTVQNQAPNTQAQYHLLSNPTSQQYLQPSGGS</sequence>
<dbReference type="PANTHER" id="PTHR12460:SF27">
    <property type="entry name" value="ENTH_VHS FAMILY PROTEIN"/>
    <property type="match status" value="1"/>
</dbReference>
<dbReference type="PROSITE" id="PS51391">
    <property type="entry name" value="CID"/>
    <property type="match status" value="1"/>
</dbReference>
<feature type="compositionally biased region" description="Pro residues" evidence="3">
    <location>
        <begin position="399"/>
        <end position="409"/>
    </location>
</feature>
<proteinExistence type="predicted"/>
<evidence type="ECO:0000256" key="1">
    <source>
        <dbReference type="ARBA" id="ARBA00022664"/>
    </source>
</evidence>
<feature type="domain" description="CID" evidence="4">
    <location>
        <begin position="2"/>
        <end position="134"/>
    </location>
</feature>
<keyword evidence="6" id="KW-1185">Reference proteome</keyword>
<dbReference type="GO" id="GO:0005634">
    <property type="term" value="C:nucleus"/>
    <property type="evidence" value="ECO:0007669"/>
    <property type="project" value="UniProtKB-ARBA"/>
</dbReference>
<dbReference type="EMBL" id="VOIH02000008">
    <property type="protein sequence ID" value="KAF3440425.1"/>
    <property type="molecule type" value="Genomic_DNA"/>
</dbReference>
<dbReference type="SMART" id="SM00582">
    <property type="entry name" value="RPR"/>
    <property type="match status" value="1"/>
</dbReference>
<name>A0A8K0GY42_9ROSA</name>
<protein>
    <recommendedName>
        <fullName evidence="4">CID domain-containing protein</fullName>
    </recommendedName>
</protein>
<feature type="region of interest" description="Disordered" evidence="3">
    <location>
        <begin position="393"/>
        <end position="451"/>
    </location>
</feature>
<evidence type="ECO:0000256" key="2">
    <source>
        <dbReference type="SAM" id="Coils"/>
    </source>
</evidence>
<dbReference type="Pfam" id="PF04818">
    <property type="entry name" value="CID"/>
    <property type="match status" value="1"/>
</dbReference>
<dbReference type="FunFam" id="1.25.40.90:FF:000018">
    <property type="entry name" value="ENTH/VHS family protein isoform 1"/>
    <property type="match status" value="1"/>
</dbReference>
<dbReference type="AlphaFoldDB" id="A0A8K0GY42"/>
<gene>
    <name evidence="5" type="ORF">FNV43_RR18709</name>
</gene>
<evidence type="ECO:0000256" key="3">
    <source>
        <dbReference type="SAM" id="MobiDB-lite"/>
    </source>
</evidence>
<dbReference type="Gene3D" id="1.25.40.90">
    <property type="match status" value="1"/>
</dbReference>
<feature type="compositionally biased region" description="Polar residues" evidence="3">
    <location>
        <begin position="410"/>
        <end position="451"/>
    </location>
</feature>
<dbReference type="CDD" id="cd16981">
    <property type="entry name" value="CID_RPRD_like"/>
    <property type="match status" value="1"/>
</dbReference>
<evidence type="ECO:0000313" key="5">
    <source>
        <dbReference type="EMBL" id="KAF3440425.1"/>
    </source>
</evidence>
<feature type="coiled-coil region" evidence="2">
    <location>
        <begin position="219"/>
        <end position="292"/>
    </location>
</feature>